<gene>
    <name evidence="1" type="ORF">CPLU01_15735</name>
</gene>
<comment type="caution">
    <text evidence="1">The sequence shown here is derived from an EMBL/GenBank/DDBJ whole genome shotgun (WGS) entry which is preliminary data.</text>
</comment>
<sequence>MKVFHLLSHRQEECSVILFSRFSSFLGGRRGSGGRRPCASGWFGRLDRIFAQFSGSLI</sequence>
<name>A0A8H6J8A6_9PEZI</name>
<accession>A0A8H6J8A6</accession>
<protein>
    <submittedName>
        <fullName evidence="1">Uncharacterized protein</fullName>
    </submittedName>
</protein>
<keyword evidence="2" id="KW-1185">Reference proteome</keyword>
<evidence type="ECO:0000313" key="2">
    <source>
        <dbReference type="Proteomes" id="UP000654918"/>
    </source>
</evidence>
<organism evidence="1 2">
    <name type="scientific">Colletotrichum plurivorum</name>
    <dbReference type="NCBI Taxonomy" id="2175906"/>
    <lineage>
        <taxon>Eukaryota</taxon>
        <taxon>Fungi</taxon>
        <taxon>Dikarya</taxon>
        <taxon>Ascomycota</taxon>
        <taxon>Pezizomycotina</taxon>
        <taxon>Sordariomycetes</taxon>
        <taxon>Hypocreomycetidae</taxon>
        <taxon>Glomerellales</taxon>
        <taxon>Glomerellaceae</taxon>
        <taxon>Colletotrichum</taxon>
        <taxon>Colletotrichum orchidearum species complex</taxon>
    </lineage>
</organism>
<dbReference type="Proteomes" id="UP000654918">
    <property type="component" value="Unassembled WGS sequence"/>
</dbReference>
<proteinExistence type="predicted"/>
<dbReference type="AlphaFoldDB" id="A0A8H6J8A6"/>
<reference evidence="1" key="1">
    <citation type="journal article" date="2020" name="Phytopathology">
        <title>Genome Sequence Resources of Colletotrichum truncatum, C. plurivorum, C. musicola, and C. sojae: Four Species Pathogenic to Soybean (Glycine max).</title>
        <authorList>
            <person name="Rogerio F."/>
            <person name="Boufleur T.R."/>
            <person name="Ciampi-Guillardi M."/>
            <person name="Sukno S.A."/>
            <person name="Thon M.R."/>
            <person name="Massola Junior N.S."/>
            <person name="Baroncelli R."/>
        </authorList>
    </citation>
    <scope>NUCLEOTIDE SEQUENCE</scope>
    <source>
        <strain evidence="1">LFN00145</strain>
    </source>
</reference>
<dbReference type="EMBL" id="WIGO01000603">
    <property type="protein sequence ID" value="KAF6807953.1"/>
    <property type="molecule type" value="Genomic_DNA"/>
</dbReference>
<evidence type="ECO:0000313" key="1">
    <source>
        <dbReference type="EMBL" id="KAF6807953.1"/>
    </source>
</evidence>